<accession>U3AHK5</accession>
<dbReference type="eggNOG" id="ENOG5031S0J">
    <property type="taxonomic scope" value="Bacteria"/>
</dbReference>
<comment type="caution">
    <text evidence="1">The sequence shown here is derived from an EMBL/GenBank/DDBJ whole genome shotgun (WGS) entry which is preliminary data.</text>
</comment>
<dbReference type="Proteomes" id="UP000016562">
    <property type="component" value="Unassembled WGS sequence"/>
</dbReference>
<dbReference type="RefSeq" id="WP_021713096.1">
    <property type="nucleotide sequence ID" value="NZ_BATM01000011.1"/>
</dbReference>
<dbReference type="STRING" id="1219080.VEZ01S_11_00280"/>
<evidence type="ECO:0000313" key="1">
    <source>
        <dbReference type="EMBL" id="GAD79386.1"/>
    </source>
</evidence>
<dbReference type="AlphaFoldDB" id="U3AHK5"/>
<sequence>MKLLADKTGELFLEILNQQGDSVTVQFISNEGVHKGKPFKDSLTGLFLAGWSHRSTSTAIGLQRFKQGILQDAKVSFALHQLFPLGRKVKLPNGELGIIASYANTHADGYFMYLRIEGVLHRHKITPDWELQPSEKLLMLPYYPAPLTKAEQKAIQEYDVWAGGF</sequence>
<evidence type="ECO:0000313" key="2">
    <source>
        <dbReference type="Proteomes" id="UP000016562"/>
    </source>
</evidence>
<keyword evidence="2" id="KW-1185">Reference proteome</keyword>
<organism evidence="1 2">
    <name type="scientific">Vibrio ezurae NBRC 102218</name>
    <dbReference type="NCBI Taxonomy" id="1219080"/>
    <lineage>
        <taxon>Bacteria</taxon>
        <taxon>Pseudomonadati</taxon>
        <taxon>Pseudomonadota</taxon>
        <taxon>Gammaproteobacteria</taxon>
        <taxon>Vibrionales</taxon>
        <taxon>Vibrionaceae</taxon>
        <taxon>Vibrio</taxon>
    </lineage>
</organism>
<reference evidence="1 2" key="1">
    <citation type="submission" date="2013-09" db="EMBL/GenBank/DDBJ databases">
        <title>Whole genome shotgun sequence of Vibrio ezurae NBRC 102218.</title>
        <authorList>
            <person name="Yoshida I."/>
            <person name="Hosoyama A."/>
            <person name="Numata M."/>
            <person name="Hashimoto M."/>
            <person name="Hosoyama Y."/>
            <person name="Tsuchikane K."/>
            <person name="Noguchi M."/>
            <person name="Hirakata S."/>
            <person name="Ichikawa N."/>
            <person name="Ohji S."/>
            <person name="Yamazoe A."/>
            <person name="Fujita N."/>
        </authorList>
    </citation>
    <scope>NUCLEOTIDE SEQUENCE [LARGE SCALE GENOMIC DNA]</scope>
    <source>
        <strain evidence="1 2">NBRC 102218</strain>
    </source>
</reference>
<dbReference type="OrthoDB" id="5882285at2"/>
<proteinExistence type="predicted"/>
<dbReference type="EMBL" id="BATM01000011">
    <property type="protein sequence ID" value="GAD79386.1"/>
    <property type="molecule type" value="Genomic_DNA"/>
</dbReference>
<name>U3AHK5_9VIBR</name>
<protein>
    <submittedName>
        <fullName evidence="1">Uncharacterized protein</fullName>
    </submittedName>
</protein>
<gene>
    <name evidence="1" type="ORF">VEZ01S_11_00280</name>
</gene>